<feature type="domain" description="EamA" evidence="2">
    <location>
        <begin position="148"/>
        <end position="274"/>
    </location>
</feature>
<dbReference type="Pfam" id="PF00892">
    <property type="entry name" value="EamA"/>
    <property type="match status" value="2"/>
</dbReference>
<evidence type="ECO:0000313" key="4">
    <source>
        <dbReference type="Proteomes" id="UP000305840"/>
    </source>
</evidence>
<feature type="transmembrane region" description="Helical" evidence="1">
    <location>
        <begin position="30"/>
        <end position="51"/>
    </location>
</feature>
<evidence type="ECO:0000256" key="1">
    <source>
        <dbReference type="SAM" id="Phobius"/>
    </source>
</evidence>
<dbReference type="EMBL" id="SYVO01000130">
    <property type="protein sequence ID" value="TKG00952.1"/>
    <property type="molecule type" value="Genomic_DNA"/>
</dbReference>
<feature type="transmembrane region" description="Helical" evidence="1">
    <location>
        <begin position="58"/>
        <end position="81"/>
    </location>
</feature>
<dbReference type="GO" id="GO:0016020">
    <property type="term" value="C:membrane"/>
    <property type="evidence" value="ECO:0007669"/>
    <property type="project" value="InterPro"/>
</dbReference>
<keyword evidence="1" id="KW-0812">Transmembrane</keyword>
<comment type="caution">
    <text evidence="3">The sequence shown here is derived from an EMBL/GenBank/DDBJ whole genome shotgun (WGS) entry which is preliminary data.</text>
</comment>
<feature type="transmembrane region" description="Helical" evidence="1">
    <location>
        <begin position="115"/>
        <end position="138"/>
    </location>
</feature>
<feature type="transmembrane region" description="Helical" evidence="1">
    <location>
        <begin position="174"/>
        <end position="191"/>
    </location>
</feature>
<organism evidence="3 4">
    <name type="scientific">Vibrio lentus</name>
    <dbReference type="NCBI Taxonomy" id="136468"/>
    <lineage>
        <taxon>Bacteria</taxon>
        <taxon>Pseudomonadati</taxon>
        <taxon>Pseudomonadota</taxon>
        <taxon>Gammaproteobacteria</taxon>
        <taxon>Vibrionales</taxon>
        <taxon>Vibrionaceae</taxon>
        <taxon>Vibrio</taxon>
    </lineage>
</organism>
<evidence type="ECO:0000259" key="2">
    <source>
        <dbReference type="Pfam" id="PF00892"/>
    </source>
</evidence>
<evidence type="ECO:0000313" key="3">
    <source>
        <dbReference type="EMBL" id="TKG00952.1"/>
    </source>
</evidence>
<keyword evidence="1" id="KW-0472">Membrane</keyword>
<feature type="domain" description="EamA" evidence="2">
    <location>
        <begin position="2"/>
        <end position="129"/>
    </location>
</feature>
<gene>
    <name evidence="3" type="ORF">FCV91_24080</name>
</gene>
<accession>A0A4U2FTG2</accession>
<feature type="transmembrane region" description="Helical" evidence="1">
    <location>
        <begin position="87"/>
        <end position="108"/>
    </location>
</feature>
<feature type="transmembrane region" description="Helical" evidence="1">
    <location>
        <begin position="255"/>
        <end position="276"/>
    </location>
</feature>
<protein>
    <recommendedName>
        <fullName evidence="2">EamA domain-containing protein</fullName>
    </recommendedName>
</protein>
<reference evidence="3 4" key="1">
    <citation type="submission" date="2019-04" db="EMBL/GenBank/DDBJ databases">
        <title>A reverse ecology approach based on a biological definition of microbial populations.</title>
        <authorList>
            <person name="Arevalo P."/>
            <person name="Vaninsberghe D."/>
            <person name="Elsherbini J."/>
            <person name="Gore J."/>
            <person name="Polz M."/>
        </authorList>
    </citation>
    <scope>NUCLEOTIDE SEQUENCE [LARGE SCALE GENOMIC DNA]</scope>
    <source>
        <strain evidence="3 4">10N.222.48.A1</strain>
    </source>
</reference>
<dbReference type="InterPro" id="IPR037185">
    <property type="entry name" value="EmrE-like"/>
</dbReference>
<feature type="transmembrane region" description="Helical" evidence="1">
    <location>
        <begin position="203"/>
        <end position="221"/>
    </location>
</feature>
<dbReference type="AlphaFoldDB" id="A0A4U2FTG2"/>
<proteinExistence type="predicted"/>
<name>A0A4U2FTG2_9VIBR</name>
<feature type="transmembrane region" description="Helical" evidence="1">
    <location>
        <begin position="144"/>
        <end position="162"/>
    </location>
</feature>
<dbReference type="RefSeq" id="WP_076669520.1">
    <property type="nucleotide sequence ID" value="NZ_SYVO01000130.1"/>
</dbReference>
<keyword evidence="1" id="KW-1133">Transmembrane helix</keyword>
<sequence>MWVLFSLLSAAFLTMKDVSLKQSTSRLSAIQSTAVMLLILCPICLSCIFILEKVNYDVDLVIMMFSAATLDAAAMTFYLLALRNGSLAKVIPLLCFVPVFQLVLNFVFYNEVPSLFGFIGIISAIFFIFYGEGLNLISIIKDKAVNSMICVVLLWSLSSIIHKDGSGQIGAVNWTAHICLVMFLYYLPFLLRIRASTISLSDFSSLIVPALAHLLTLLTFYQAASIGNVAFVSSLRRFSTVFSILIGWYKYNETVTKRLCISIFGLIVSALTITLFG</sequence>
<dbReference type="Proteomes" id="UP000305840">
    <property type="component" value="Unassembled WGS sequence"/>
</dbReference>
<dbReference type="InterPro" id="IPR000620">
    <property type="entry name" value="EamA_dom"/>
</dbReference>
<dbReference type="SUPFAM" id="SSF103481">
    <property type="entry name" value="Multidrug resistance efflux transporter EmrE"/>
    <property type="match status" value="2"/>
</dbReference>